<dbReference type="Gene3D" id="3.30.70.100">
    <property type="match status" value="1"/>
</dbReference>
<evidence type="ECO:0000259" key="1">
    <source>
        <dbReference type="PROSITE" id="PS51819"/>
    </source>
</evidence>
<dbReference type="InterPro" id="IPR007138">
    <property type="entry name" value="ABM_dom"/>
</dbReference>
<dbReference type="Proteomes" id="UP000001424">
    <property type="component" value="Chromosome"/>
</dbReference>
<dbReference type="SUPFAM" id="SSF54593">
    <property type="entry name" value="Glyoxalase/Bleomycin resistance protein/Dihydroxybiphenyl dioxygenase"/>
    <property type="match status" value="1"/>
</dbReference>
<dbReference type="RefSeq" id="WP_011136384.1">
    <property type="nucleotide sequence ID" value="NC_005085.1"/>
</dbReference>
<evidence type="ECO:0000313" key="3">
    <source>
        <dbReference type="Proteomes" id="UP000001424"/>
    </source>
</evidence>
<dbReference type="InterPro" id="IPR052164">
    <property type="entry name" value="Anthracycline_SecMetBiosynth"/>
</dbReference>
<feature type="domain" description="VOC" evidence="1">
    <location>
        <begin position="145"/>
        <end position="259"/>
    </location>
</feature>
<dbReference type="CDD" id="cd07247">
    <property type="entry name" value="SgaA_N_like"/>
    <property type="match status" value="1"/>
</dbReference>
<dbReference type="KEGG" id="cvi:CV_2837"/>
<dbReference type="EMBL" id="AE016825">
    <property type="protein sequence ID" value="AAQ60505.1"/>
    <property type="molecule type" value="Genomic_DNA"/>
</dbReference>
<accession>Q7NU66</accession>
<dbReference type="Pfam" id="PF00903">
    <property type="entry name" value="Glyoxalase"/>
    <property type="match status" value="1"/>
</dbReference>
<dbReference type="DNASU" id="2548685"/>
<proteinExistence type="predicted"/>
<dbReference type="STRING" id="243365.CV_2837"/>
<dbReference type="SMR" id="Q7NU66"/>
<organism evidence="2 3">
    <name type="scientific">Chromobacterium violaceum (strain ATCC 12472 / DSM 30191 / JCM 1249 / CCUG 213 / NBRC 12614 / NCIMB 9131 / NCTC 9757 / MK)</name>
    <dbReference type="NCBI Taxonomy" id="243365"/>
    <lineage>
        <taxon>Bacteria</taxon>
        <taxon>Pseudomonadati</taxon>
        <taxon>Pseudomonadota</taxon>
        <taxon>Betaproteobacteria</taxon>
        <taxon>Neisseriales</taxon>
        <taxon>Chromobacteriaceae</taxon>
        <taxon>Chromobacterium</taxon>
    </lineage>
</organism>
<name>Q7NU66_CHRVO</name>
<dbReference type="Gene3D" id="3.10.180.10">
    <property type="entry name" value="2,3-Dihydroxybiphenyl 1,2-Dioxygenase, domain 1"/>
    <property type="match status" value="1"/>
</dbReference>
<dbReference type="InterPro" id="IPR037523">
    <property type="entry name" value="VOC_core"/>
</dbReference>
<reference evidence="2 3" key="1">
    <citation type="journal article" date="2003" name="Proc. Natl. Acad. Sci. U.S.A.">
        <title>The complete genome sequence of Chromobacterium violaceum reveals remarkable and exploitable bacterial adaptability.</title>
        <authorList>
            <person name="Vasconcelos A.T.R."/>
            <person name="de Almeida D.F."/>
            <person name="Almeida F.C."/>
            <person name="de Almeida L.G.P."/>
            <person name="de Almeida R."/>
            <person name="Goncalves J.A.A."/>
            <person name="Andrade E.M."/>
            <person name="Antonio R.V."/>
            <person name="Araripe J."/>
            <person name="de Araujo M.F.F."/>
            <person name="Filho S.A."/>
            <person name="Azevedo V."/>
            <person name="Batista A.J."/>
            <person name="Bataus L.A.M."/>
            <person name="Batista J.S."/>
            <person name="Belo A."/>
            <person name="vander Berg C."/>
            <person name="Blamey J."/>
            <person name="Bogo M."/>
            <person name="Bonato S."/>
            <person name="Bordignon J."/>
            <person name="Brito C.A."/>
            <person name="Brocchi M."/>
            <person name="Burity H.A."/>
            <person name="Camargo A.A."/>
            <person name="Cardoso D.D.P."/>
            <person name="Carneiro N.P."/>
            <person name="Carraro D.M."/>
            <person name="Carvalho C.M.B."/>
            <person name="Cascardo J.C.M."/>
            <person name="Cavada B.S."/>
            <person name="Chueire L.M.O."/>
            <person name="Pasa T.B.C."/>
            <person name="Duran N."/>
            <person name="Fagundes N."/>
            <person name="Falcao C.L."/>
            <person name="Fantinatti F."/>
            <person name="Farias I.P."/>
            <person name="Felipe M.S.S."/>
            <person name="Ferrari L.P."/>
            <person name="Ferro J.A."/>
            <person name="Ferro M.I.T."/>
            <person name="Franco G.R."/>
            <person name="Freitas N.S.A."/>
            <person name="Furlan L.R."/>
            <person name="Gazzinelli R.T."/>
            <person name="Gomes E.A."/>
            <person name="Goncalves P.R."/>
            <person name="Grangeiro T.B."/>
            <person name="Grattapaglia D."/>
            <person name="Grisard E.C."/>
            <person name="Guimaraes C.T."/>
            <person name="Hanna E.S."/>
            <person name="Hungria M."/>
            <person name="Jardim S.N."/>
            <person name="Laurino J."/>
            <person name="Leoi L.C.T."/>
            <person name="Fassarella L."/>
            <person name="Lima A."/>
            <person name="Loureiro M.F."/>
            <person name="Lyra M.C.P."/>
            <person name="Macedo M."/>
            <person name="Madeira H.M.F."/>
            <person name="Manfio G.P."/>
            <person name="Maranhao A.Q."/>
            <person name="Martins W.S."/>
            <person name="di Mauro S.M.Z."/>
            <person name="de Medeiros S.R.B."/>
            <person name="Meissner R.D.V."/>
            <person name="Menck C.F.M."/>
            <person name="Moreira M.A.M."/>
            <person name="Nascimento F.F."/>
            <person name="Nicolas M.F."/>
            <person name="Oliveira J.G."/>
            <person name="Oliveira S.C."/>
            <person name="Paixao R.F.C."/>
            <person name="Parente J.A."/>
            <person name="Pedrosa F.O."/>
            <person name="Pena S.J.D."/>
            <person name="Perreira J.O."/>
            <person name="Perreira M."/>
            <person name="Pinto L.S.R.C."/>
            <person name="Pinto L.S."/>
            <person name="Porto J.I.R."/>
            <person name="Potrich D.P."/>
            <person name="Neto C.E.R."/>
            <person name="Reis A.M.M."/>
            <person name="Rigo L.U."/>
            <person name="Rondinelli E."/>
            <person name="dos Santos E.B.P."/>
            <person name="Santos F.R."/>
            <person name="Schneider M.P.C."/>
            <person name="Seuanez H.N."/>
            <person name="Silva A.M.R."/>
            <person name="da Silva A.L.C."/>
            <person name="Silva D.W."/>
            <person name="Silva R."/>
            <person name="Simoes I.C."/>
            <person name="Simon D."/>
            <person name="Soares C.M.A."/>
            <person name="Soares R.B.A."/>
            <person name="Souza E.M."/>
            <person name="Souza K.R.L."/>
            <person name="Souza R.C."/>
            <person name="Steffens M.B.R."/>
            <person name="Steindel M."/>
            <person name="Teixeira S.R."/>
            <person name="Urmenyi T."/>
            <person name="Vettore A."/>
            <person name="Wassem R."/>
            <person name="Zaha A."/>
            <person name="Simpson A.J.G."/>
        </authorList>
    </citation>
    <scope>NUCLEOTIDE SEQUENCE [LARGE SCALE GENOMIC DNA]</scope>
    <source>
        <strain evidence="3">ATCC 12472 / DSM 30191 / JCM 1249 / NBRC 12614 / NCIMB 9131 / NCTC 9757</strain>
    </source>
</reference>
<dbReference type="eggNOG" id="COG1359">
    <property type="taxonomic scope" value="Bacteria"/>
</dbReference>
<dbReference type="InterPro" id="IPR011008">
    <property type="entry name" value="Dimeric_a/b-barrel"/>
</dbReference>
<keyword evidence="3" id="KW-1185">Reference proteome</keyword>
<dbReference type="OrthoDB" id="9792323at2"/>
<protein>
    <recommendedName>
        <fullName evidence="1">VOC domain-containing protein</fullName>
    </recommendedName>
</protein>
<dbReference type="eggNOG" id="COG3324">
    <property type="taxonomic scope" value="Bacteria"/>
</dbReference>
<dbReference type="InterPro" id="IPR004360">
    <property type="entry name" value="Glyas_Fos-R_dOase_dom"/>
</dbReference>
<sequence length="260" mass="28306">MTSRQSGNVSLVSQWFIRQGCVEQVLAALPAYVQQVMKQEPGTLIYLVNTPLPEGGPGSALQSLPPAIHPSLLFFEEYASEDAFLAHVKGAAFTRFVDEYGQCFISSDGRPYTTVTFLHRQQGFVRGQDGQASRAEQLGCQNRHPAVMFEIIARDQDQSKAFYSEVFGWRYQSGSSGFAYVHFPPQLRALLGGIGQTVSGVAGMEPGHSFYLLVEDLQLAIDRALAAGGSPHMPITSVDGYTFAMIKDPEGNPIGLLQAV</sequence>
<dbReference type="AlphaFoldDB" id="Q7NU66"/>
<dbReference type="InterPro" id="IPR029068">
    <property type="entry name" value="Glyas_Bleomycin-R_OHBP_Dase"/>
</dbReference>
<dbReference type="PROSITE" id="PS51819">
    <property type="entry name" value="VOC"/>
    <property type="match status" value="1"/>
</dbReference>
<evidence type="ECO:0000313" key="2">
    <source>
        <dbReference type="EMBL" id="AAQ60505.1"/>
    </source>
</evidence>
<dbReference type="SUPFAM" id="SSF54909">
    <property type="entry name" value="Dimeric alpha+beta barrel"/>
    <property type="match status" value="1"/>
</dbReference>
<dbReference type="Pfam" id="PF03992">
    <property type="entry name" value="ABM"/>
    <property type="match status" value="1"/>
</dbReference>
<dbReference type="PANTHER" id="PTHR33993">
    <property type="entry name" value="GLYOXALASE-RELATED"/>
    <property type="match status" value="1"/>
</dbReference>
<dbReference type="HOGENOM" id="CLU_1119410_0_0_4"/>
<gene>
    <name evidence="2" type="ordered locus">CV_2837</name>
</gene>